<dbReference type="RefSeq" id="WP_100276851.1">
    <property type="nucleotide sequence ID" value="NZ_CP018799.1"/>
</dbReference>
<organism evidence="9 10">
    <name type="scientific">Mariprofundus aestuarium</name>
    <dbReference type="NCBI Taxonomy" id="1921086"/>
    <lineage>
        <taxon>Bacteria</taxon>
        <taxon>Pseudomonadati</taxon>
        <taxon>Pseudomonadota</taxon>
        <taxon>Candidatius Mariprofundia</taxon>
        <taxon>Mariprofundales</taxon>
        <taxon>Mariprofundaceae</taxon>
        <taxon>Mariprofundus</taxon>
    </lineage>
</organism>
<evidence type="ECO:0000256" key="4">
    <source>
        <dbReference type="ARBA" id="ARBA00023065"/>
    </source>
</evidence>
<dbReference type="Gene3D" id="1.10.520.20">
    <property type="entry name" value="N-terminal domain of the delta subunit of the F1F0-ATP synthase"/>
    <property type="match status" value="1"/>
</dbReference>
<dbReference type="InterPro" id="IPR026015">
    <property type="entry name" value="ATP_synth_OSCP/delta_N_sf"/>
</dbReference>
<dbReference type="OrthoDB" id="9802471at2"/>
<comment type="similarity">
    <text evidence="8">Belongs to the ATPase delta chain family.</text>
</comment>
<dbReference type="PRINTS" id="PR00125">
    <property type="entry name" value="ATPASEDELTA"/>
</dbReference>
<name>A0A2K8L3S8_MARES</name>
<keyword evidence="5 8" id="KW-0472">Membrane</keyword>
<dbReference type="GO" id="GO:0045259">
    <property type="term" value="C:proton-transporting ATP synthase complex"/>
    <property type="evidence" value="ECO:0007669"/>
    <property type="project" value="UniProtKB-KW"/>
</dbReference>
<dbReference type="HAMAP" id="MF_01416">
    <property type="entry name" value="ATP_synth_delta_bact"/>
    <property type="match status" value="1"/>
</dbReference>
<evidence type="ECO:0000256" key="3">
    <source>
        <dbReference type="ARBA" id="ARBA00022781"/>
    </source>
</evidence>
<dbReference type="Pfam" id="PF00213">
    <property type="entry name" value="OSCP"/>
    <property type="match status" value="1"/>
</dbReference>
<dbReference type="GO" id="GO:0046933">
    <property type="term" value="F:proton-transporting ATP synthase activity, rotational mechanism"/>
    <property type="evidence" value="ECO:0007669"/>
    <property type="project" value="UniProtKB-UniRule"/>
</dbReference>
<evidence type="ECO:0000256" key="6">
    <source>
        <dbReference type="ARBA" id="ARBA00023196"/>
    </source>
</evidence>
<evidence type="ECO:0000256" key="5">
    <source>
        <dbReference type="ARBA" id="ARBA00023136"/>
    </source>
</evidence>
<evidence type="ECO:0000256" key="1">
    <source>
        <dbReference type="ARBA" id="ARBA00004370"/>
    </source>
</evidence>
<comment type="function">
    <text evidence="8">This protein is part of the stalk that links CF(0) to CF(1). It either transmits conformational changes from CF(0) to CF(1) or is implicated in proton conduction.</text>
</comment>
<keyword evidence="7 8" id="KW-0066">ATP synthesis</keyword>
<sequence>MSTSQISRRYARALFDLIQEGTDLREDLASVASAASEAQVAALLDSPEYPAALKQTVIIKSAGGEISAEVVRLVGMLAERNKAVLLPEIATLVEEMIHEAESELEAEVTVAAPIDEAMQGKLSKALETSTGKKVRLSISEDKTILGGMVVRIGDRKIDYSLRTKLTGLGRALAS</sequence>
<keyword evidence="8" id="KW-1003">Cell membrane</keyword>
<dbReference type="InterPro" id="IPR000711">
    <property type="entry name" value="ATPase_OSCP/dsu"/>
</dbReference>
<evidence type="ECO:0000256" key="8">
    <source>
        <dbReference type="HAMAP-Rule" id="MF_01416"/>
    </source>
</evidence>
<dbReference type="KEGG" id="maes:Ga0123461_0459"/>
<keyword evidence="2 8" id="KW-0813">Transport</keyword>
<reference evidence="9 10" key="1">
    <citation type="submission" date="2016-12" db="EMBL/GenBank/DDBJ databases">
        <title>Isolation and genomic insights into novel planktonic Zetaproteobacteria from stratified waters of the Chesapeake Bay.</title>
        <authorList>
            <person name="McAllister S.M."/>
            <person name="Kato S."/>
            <person name="Chan C.S."/>
            <person name="Chiu B.K."/>
            <person name="Field E.K."/>
        </authorList>
    </citation>
    <scope>NUCLEOTIDE SEQUENCE [LARGE SCALE GENOMIC DNA]</scope>
    <source>
        <strain evidence="9 10">CP-5</strain>
    </source>
</reference>
<dbReference type="PANTHER" id="PTHR11910">
    <property type="entry name" value="ATP SYNTHASE DELTA CHAIN"/>
    <property type="match status" value="1"/>
</dbReference>
<proteinExistence type="inferred from homology"/>
<dbReference type="NCBIfam" id="NF004402">
    <property type="entry name" value="PRK05758.2-2"/>
    <property type="match status" value="1"/>
</dbReference>
<dbReference type="SUPFAM" id="SSF47928">
    <property type="entry name" value="N-terminal domain of the delta subunit of the F1F0-ATP synthase"/>
    <property type="match status" value="1"/>
</dbReference>
<keyword evidence="10" id="KW-1185">Reference proteome</keyword>
<evidence type="ECO:0000313" key="9">
    <source>
        <dbReference type="EMBL" id="ATX78896.1"/>
    </source>
</evidence>
<evidence type="ECO:0000313" key="10">
    <source>
        <dbReference type="Proteomes" id="UP000231701"/>
    </source>
</evidence>
<comment type="subcellular location">
    <subcellularLocation>
        <location evidence="8">Cell membrane</location>
        <topology evidence="8">Peripheral membrane protein</topology>
    </subcellularLocation>
    <subcellularLocation>
        <location evidence="1">Membrane</location>
    </subcellularLocation>
</comment>
<dbReference type="Proteomes" id="UP000231701">
    <property type="component" value="Chromosome"/>
</dbReference>
<evidence type="ECO:0000256" key="2">
    <source>
        <dbReference type="ARBA" id="ARBA00022448"/>
    </source>
</evidence>
<keyword evidence="3 8" id="KW-0375">Hydrogen ion transport</keyword>
<keyword evidence="6 8" id="KW-0139">CF(1)</keyword>
<dbReference type="EMBL" id="CP018799">
    <property type="protein sequence ID" value="ATX78896.1"/>
    <property type="molecule type" value="Genomic_DNA"/>
</dbReference>
<comment type="function">
    <text evidence="8">F(1)F(0) ATP synthase produces ATP from ADP in the presence of a proton or sodium gradient. F-type ATPases consist of two structural domains, F(1) containing the extramembraneous catalytic core and F(0) containing the membrane proton channel, linked together by a central stalk and a peripheral stalk. During catalysis, ATP synthesis in the catalytic domain of F(1) is coupled via a rotary mechanism of the central stalk subunits to proton translocation.</text>
</comment>
<accession>A0A2K8L3S8</accession>
<keyword evidence="4 8" id="KW-0406">Ion transport</keyword>
<gene>
    <name evidence="8" type="primary">atpH</name>
    <name evidence="9" type="ORF">Ga0123461_0459</name>
</gene>
<dbReference type="AlphaFoldDB" id="A0A2K8L3S8"/>
<dbReference type="NCBIfam" id="TIGR01145">
    <property type="entry name" value="ATP_synt_delta"/>
    <property type="match status" value="1"/>
</dbReference>
<protein>
    <recommendedName>
        <fullName evidence="8">ATP synthase subunit delta</fullName>
    </recommendedName>
    <alternativeName>
        <fullName evidence="8">ATP synthase F(1) sector subunit delta</fullName>
    </alternativeName>
    <alternativeName>
        <fullName evidence="8">F-type ATPase subunit delta</fullName>
        <shortName evidence="8">F-ATPase subunit delta</shortName>
    </alternativeName>
</protein>
<evidence type="ECO:0000256" key="7">
    <source>
        <dbReference type="ARBA" id="ARBA00023310"/>
    </source>
</evidence>
<dbReference type="GO" id="GO:0005886">
    <property type="term" value="C:plasma membrane"/>
    <property type="evidence" value="ECO:0007669"/>
    <property type="project" value="UniProtKB-SubCell"/>
</dbReference>